<dbReference type="InterPro" id="IPR002123">
    <property type="entry name" value="Plipid/glycerol_acylTrfase"/>
</dbReference>
<keyword evidence="3 5" id="KW-0012">Acyltransferase</keyword>
<dbReference type="Pfam" id="PF01553">
    <property type="entry name" value="Acyltransferase"/>
    <property type="match status" value="1"/>
</dbReference>
<dbReference type="SUPFAM" id="SSF69593">
    <property type="entry name" value="Glycerol-3-phosphate (1)-acyltransferase"/>
    <property type="match status" value="1"/>
</dbReference>
<evidence type="ECO:0000313" key="6">
    <source>
        <dbReference type="Proteomes" id="UP001139477"/>
    </source>
</evidence>
<comment type="caution">
    <text evidence="5">The sequence shown here is derived from an EMBL/GenBank/DDBJ whole genome shotgun (WGS) entry which is preliminary data.</text>
</comment>
<keyword evidence="2" id="KW-0808">Transferase</keyword>
<gene>
    <name evidence="5" type="ORF">NHG85_03275</name>
</gene>
<evidence type="ECO:0000256" key="1">
    <source>
        <dbReference type="ARBA" id="ARBA00005189"/>
    </source>
</evidence>
<evidence type="ECO:0000313" key="5">
    <source>
        <dbReference type="EMBL" id="MCP1167558.1"/>
    </source>
</evidence>
<dbReference type="GO" id="GO:0006654">
    <property type="term" value="P:phosphatidic acid biosynthetic process"/>
    <property type="evidence" value="ECO:0007669"/>
    <property type="project" value="TreeGrafter"/>
</dbReference>
<dbReference type="PANTHER" id="PTHR10434">
    <property type="entry name" value="1-ACYL-SN-GLYCEROL-3-PHOSPHATE ACYLTRANSFERASE"/>
    <property type="match status" value="1"/>
</dbReference>
<dbReference type="PANTHER" id="PTHR10434:SF40">
    <property type="entry name" value="1-ACYL-SN-GLYCEROL-3-PHOSPHATE ACYLTRANSFERASE"/>
    <property type="match status" value="1"/>
</dbReference>
<accession>A0A9X2FU22</accession>
<protein>
    <submittedName>
        <fullName evidence="5">1-acyl-sn-glycerol-3-phosphate acyltransferase</fullName>
    </submittedName>
</protein>
<dbReference type="CDD" id="cd07989">
    <property type="entry name" value="LPLAT_AGPAT-like"/>
    <property type="match status" value="1"/>
</dbReference>
<dbReference type="Proteomes" id="UP001139477">
    <property type="component" value="Unassembled WGS sequence"/>
</dbReference>
<dbReference type="SMART" id="SM00563">
    <property type="entry name" value="PlsC"/>
    <property type="match status" value="1"/>
</dbReference>
<name>A0A9X2FU22_9RHOB</name>
<dbReference type="EMBL" id="JAMYXC010000039">
    <property type="protein sequence ID" value="MCP1167558.1"/>
    <property type="molecule type" value="Genomic_DNA"/>
</dbReference>
<sequence>MSGLAYGWRWLRSLLFSGLIYAAMLPIGLAYTPWAIMSRDGAVAAAHTWCRFVRWLARVLLGLRTEVRGTPPEGEVMVAAKHQSFLDIIMIYGSVPRGRFIMKKELVYAPVLGQIALRMGCVPVDRGKRGAAIKKMMIEVRSGRDDPGQLIIYPQGTRLAPGVSAPYKTGTAAIYRELNQPCVPVACNVGLFWPRRGVLRRPGTAVVEFLPAIPPGLSAAEFMTRLEAEIEPRSNALMAEAGFPIAVKDGA</sequence>
<evidence type="ECO:0000259" key="4">
    <source>
        <dbReference type="SMART" id="SM00563"/>
    </source>
</evidence>
<dbReference type="GO" id="GO:0003841">
    <property type="term" value="F:1-acylglycerol-3-phosphate O-acyltransferase activity"/>
    <property type="evidence" value="ECO:0007669"/>
    <property type="project" value="TreeGrafter"/>
</dbReference>
<keyword evidence="6" id="KW-1185">Reference proteome</keyword>
<proteinExistence type="predicted"/>
<organism evidence="5 6">
    <name type="scientific">Limimaricola litoreus</name>
    <dbReference type="NCBI Taxonomy" id="2955316"/>
    <lineage>
        <taxon>Bacteria</taxon>
        <taxon>Pseudomonadati</taxon>
        <taxon>Pseudomonadota</taxon>
        <taxon>Alphaproteobacteria</taxon>
        <taxon>Rhodobacterales</taxon>
        <taxon>Paracoccaceae</taxon>
        <taxon>Limimaricola</taxon>
    </lineage>
</organism>
<evidence type="ECO:0000256" key="3">
    <source>
        <dbReference type="ARBA" id="ARBA00023315"/>
    </source>
</evidence>
<comment type="pathway">
    <text evidence="1">Lipid metabolism.</text>
</comment>
<evidence type="ECO:0000256" key="2">
    <source>
        <dbReference type="ARBA" id="ARBA00022679"/>
    </source>
</evidence>
<feature type="domain" description="Phospholipid/glycerol acyltransferase" evidence="4">
    <location>
        <begin position="76"/>
        <end position="190"/>
    </location>
</feature>
<dbReference type="RefSeq" id="WP_253329784.1">
    <property type="nucleotide sequence ID" value="NZ_JAMYXC010000039.1"/>
</dbReference>
<reference evidence="5" key="1">
    <citation type="submission" date="2022-06" db="EMBL/GenBank/DDBJ databases">
        <title>Limimaricola sediminis sp. nov., isolated from an intertidal sediment.</title>
        <authorList>
            <person name="Shao X."/>
        </authorList>
    </citation>
    <scope>NUCLEOTIDE SEQUENCE</scope>
    <source>
        <strain evidence="5">ASW11-118</strain>
    </source>
</reference>
<dbReference type="AlphaFoldDB" id="A0A9X2FU22"/>